<dbReference type="SUPFAM" id="SSF48403">
    <property type="entry name" value="Ankyrin repeat"/>
    <property type="match status" value="1"/>
</dbReference>
<keyword evidence="2" id="KW-0040">ANK repeat</keyword>
<keyword evidence="1" id="KW-0677">Repeat</keyword>
<reference evidence="3" key="1">
    <citation type="journal article" date="2019" name="MBio">
        <title>Virus Genomes from Deep Sea Sediments Expand the Ocean Megavirome and Support Independent Origins of Viral Gigantism.</title>
        <authorList>
            <person name="Backstrom D."/>
            <person name="Yutin N."/>
            <person name="Jorgensen S.L."/>
            <person name="Dharamshi J."/>
            <person name="Homa F."/>
            <person name="Zaremba-Niedwiedzka K."/>
            <person name="Spang A."/>
            <person name="Wolf Y.I."/>
            <person name="Koonin E.V."/>
            <person name="Ettema T.J."/>
        </authorList>
    </citation>
    <scope>NUCLEOTIDE SEQUENCE</scope>
</reference>
<name>A0A481YYT8_9VIRU</name>
<dbReference type="InterPro" id="IPR036770">
    <property type="entry name" value="Ankyrin_rpt-contain_sf"/>
</dbReference>
<proteinExistence type="predicted"/>
<evidence type="ECO:0000256" key="1">
    <source>
        <dbReference type="ARBA" id="ARBA00022737"/>
    </source>
</evidence>
<evidence type="ECO:0000256" key="2">
    <source>
        <dbReference type="ARBA" id="ARBA00023043"/>
    </source>
</evidence>
<dbReference type="EMBL" id="MK500376">
    <property type="protein sequence ID" value="QBK88150.1"/>
    <property type="molecule type" value="Genomic_DNA"/>
</dbReference>
<gene>
    <name evidence="3" type="ORF">LCMAC202_05120</name>
</gene>
<dbReference type="PANTHER" id="PTHR24198:SF165">
    <property type="entry name" value="ANKYRIN REPEAT-CONTAINING PROTEIN-RELATED"/>
    <property type="match status" value="1"/>
</dbReference>
<dbReference type="SMART" id="SM00248">
    <property type="entry name" value="ANK"/>
    <property type="match status" value="7"/>
</dbReference>
<dbReference type="Pfam" id="PF12796">
    <property type="entry name" value="Ank_2"/>
    <property type="match status" value="2"/>
</dbReference>
<sequence length="615" mass="68334">MYSYKRCINLCIQDLLTYTDKQLYQLGGVMGLALDKDRDQLAEEIATMLINKNWRSRKAHMLEAELPYAGDIRKAMQEPDRRVAIPAIRAIQAWRAEHERERRKELVKEAQEKVLPEQAKDCSNEQDFITQDDWDANNLPQVKIKLLDKTNPIHGPSYTLCFRRDTLQQWIGDPKHEMAVWLPTIKGKGMDADGHGLPGSKGTGPSANSIYTQLPDGSYTAVPENVSLFDPKYTNFIGVPIATNIRLGNLAGTMGVSELHGQAPGKVIYLLIPAQDNLHNTLVTYFLDALLDRLYVNEVFALLKELQHTGLSKKELDDTLTTEEIETLIDGMTNEQLIKSLQELLDKYPAIDADYNDKGQLQSITTVQQQFARAIEDQNVDAVKRLLFNPRVDPTAHDNYAIKASSYSGHAAIVRLLLEDGRTDPTAEGSAALRVSSVGGHATVVELLLADGRADPTAKDNDAIRGSSLNGRAEVVKLLLEDGRADPTADNNYAIRRSSEFRHTDVLRLLLADGRADPTANDNYAIRLSSQKGYTDVVKLLLADGRADPTAKDNFAIRSSSQNGHTEVVKLLLADGRADPTADNNWAIRMSREQGHTDVVELLLQDPRVPIESEL</sequence>
<organism evidence="3">
    <name type="scientific">Marseillevirus LCMAC202</name>
    <dbReference type="NCBI Taxonomy" id="2506606"/>
    <lineage>
        <taxon>Viruses</taxon>
        <taxon>Varidnaviria</taxon>
        <taxon>Bamfordvirae</taxon>
        <taxon>Nucleocytoviricota</taxon>
        <taxon>Megaviricetes</taxon>
        <taxon>Pimascovirales</taxon>
        <taxon>Pimascovirales incertae sedis</taxon>
        <taxon>Marseilleviridae</taxon>
    </lineage>
</organism>
<accession>A0A481YYT8</accession>
<dbReference type="PANTHER" id="PTHR24198">
    <property type="entry name" value="ANKYRIN REPEAT AND PROTEIN KINASE DOMAIN-CONTAINING PROTEIN"/>
    <property type="match status" value="1"/>
</dbReference>
<dbReference type="InterPro" id="IPR002110">
    <property type="entry name" value="Ankyrin_rpt"/>
</dbReference>
<evidence type="ECO:0000313" key="3">
    <source>
        <dbReference type="EMBL" id="QBK88150.1"/>
    </source>
</evidence>
<dbReference type="Gene3D" id="1.25.40.20">
    <property type="entry name" value="Ankyrin repeat-containing domain"/>
    <property type="match status" value="2"/>
</dbReference>
<protein>
    <submittedName>
        <fullName evidence="3">Ankyrin repeat protein</fullName>
    </submittedName>
</protein>